<gene>
    <name evidence="1" type="ORF">AVDCRST_MAG94-7128</name>
</gene>
<accession>A0A6J4PYN7</accession>
<dbReference type="AlphaFoldDB" id="A0A6J4PYN7"/>
<evidence type="ECO:0000313" key="1">
    <source>
        <dbReference type="EMBL" id="CAA9423342.1"/>
    </source>
</evidence>
<organism evidence="1">
    <name type="scientific">uncultured Leptolyngbya sp</name>
    <dbReference type="NCBI Taxonomy" id="332963"/>
    <lineage>
        <taxon>Bacteria</taxon>
        <taxon>Bacillati</taxon>
        <taxon>Cyanobacteriota</taxon>
        <taxon>Cyanophyceae</taxon>
        <taxon>Leptolyngbyales</taxon>
        <taxon>Leptolyngbyaceae</taxon>
        <taxon>Leptolyngbya group</taxon>
        <taxon>Leptolyngbya</taxon>
        <taxon>environmental samples</taxon>
    </lineage>
</organism>
<proteinExistence type="predicted"/>
<reference evidence="1" key="1">
    <citation type="submission" date="2020-02" db="EMBL/GenBank/DDBJ databases">
        <authorList>
            <person name="Meier V. D."/>
        </authorList>
    </citation>
    <scope>NUCLEOTIDE SEQUENCE</scope>
    <source>
        <strain evidence="1">AVDCRST_MAG94</strain>
    </source>
</reference>
<name>A0A6J4PYN7_9CYAN</name>
<dbReference type="EMBL" id="CADCTY010002441">
    <property type="protein sequence ID" value="CAA9423342.1"/>
    <property type="molecule type" value="Genomic_DNA"/>
</dbReference>
<protein>
    <submittedName>
        <fullName evidence="1">Uncharacterized protein</fullName>
    </submittedName>
</protein>
<sequence length="63" mass="7129">MALRDEVIAIENQCLELRSSSNGCGVAQRKLNKLYLRYLVGDFSDRQFSAQVDQLVMGGMRSF</sequence>